<proteinExistence type="predicted"/>
<accession>A0A1C3N2M4</accession>
<feature type="compositionally biased region" description="Pro residues" evidence="1">
    <location>
        <begin position="144"/>
        <end position="153"/>
    </location>
</feature>
<gene>
    <name evidence="2" type="ORF">GA0070620_2340</name>
</gene>
<evidence type="ECO:0000313" key="3">
    <source>
        <dbReference type="Proteomes" id="UP000199393"/>
    </source>
</evidence>
<feature type="region of interest" description="Disordered" evidence="1">
    <location>
        <begin position="62"/>
        <end position="84"/>
    </location>
</feature>
<keyword evidence="3" id="KW-1185">Reference proteome</keyword>
<dbReference type="Proteomes" id="UP000199393">
    <property type="component" value="Chromosome I"/>
</dbReference>
<dbReference type="RefSeq" id="WP_091589947.1">
    <property type="nucleotide sequence ID" value="NZ_JBHRWG010000003.1"/>
</dbReference>
<protein>
    <submittedName>
        <fullName evidence="2">Uncharacterized protein</fullName>
    </submittedName>
</protein>
<reference evidence="3" key="1">
    <citation type="submission" date="2016-06" db="EMBL/GenBank/DDBJ databases">
        <authorList>
            <person name="Varghese N."/>
        </authorList>
    </citation>
    <scope>NUCLEOTIDE SEQUENCE [LARGE SCALE GENOMIC DNA]</scope>
    <source>
        <strain evidence="3">DSM 45344</strain>
    </source>
</reference>
<feature type="compositionally biased region" description="Low complexity" evidence="1">
    <location>
        <begin position="126"/>
        <end position="143"/>
    </location>
</feature>
<evidence type="ECO:0000313" key="2">
    <source>
        <dbReference type="EMBL" id="SBV26843.1"/>
    </source>
</evidence>
<name>A0A1C3N2M4_9ACTN</name>
<dbReference type="EMBL" id="LT598496">
    <property type="protein sequence ID" value="SBV26843.1"/>
    <property type="molecule type" value="Genomic_DNA"/>
</dbReference>
<feature type="compositionally biased region" description="Basic and acidic residues" evidence="1">
    <location>
        <begin position="67"/>
        <end position="77"/>
    </location>
</feature>
<sequence>MLPVAFACPLWWVARWAGRLLASLAVFGALTVGAGSAPGAPAAPAPTFAAVTVVAEEQGSAVPVSRRVPDTGSRDTGVRPATGAGAATVVTGTTIDGGAFTVADSAAAPHPDAVARTAFVPPPAATVGVPAAAHRPPTTTGPTPSAPRAPPRA</sequence>
<feature type="region of interest" description="Disordered" evidence="1">
    <location>
        <begin position="126"/>
        <end position="153"/>
    </location>
</feature>
<organism evidence="2 3">
    <name type="scientific">Micromonospora krabiensis</name>
    <dbReference type="NCBI Taxonomy" id="307121"/>
    <lineage>
        <taxon>Bacteria</taxon>
        <taxon>Bacillati</taxon>
        <taxon>Actinomycetota</taxon>
        <taxon>Actinomycetes</taxon>
        <taxon>Micromonosporales</taxon>
        <taxon>Micromonosporaceae</taxon>
        <taxon>Micromonospora</taxon>
    </lineage>
</organism>
<dbReference type="AlphaFoldDB" id="A0A1C3N2M4"/>
<dbReference type="STRING" id="307121.GA0070620_2340"/>
<evidence type="ECO:0000256" key="1">
    <source>
        <dbReference type="SAM" id="MobiDB-lite"/>
    </source>
</evidence>